<reference evidence="2 3" key="1">
    <citation type="submission" date="2016-11" db="EMBL/GenBank/DDBJ databases">
        <authorList>
            <person name="Jaros S."/>
            <person name="Januszkiewicz K."/>
            <person name="Wedrychowicz H."/>
        </authorList>
    </citation>
    <scope>NUCLEOTIDE SEQUENCE [LARGE SCALE GENOMIC DNA]</scope>
    <source>
        <strain evidence="2 3">DSM 15480</strain>
    </source>
</reference>
<evidence type="ECO:0000313" key="3">
    <source>
        <dbReference type="Proteomes" id="UP000184301"/>
    </source>
</evidence>
<dbReference type="SMART" id="SM00849">
    <property type="entry name" value="Lactamase_B"/>
    <property type="match status" value="1"/>
</dbReference>
<protein>
    <submittedName>
        <fullName evidence="2">7,8-dihydropterin-6-yl-methyl-4-(Beta-D-ribofuranosyl)aminobenzene 5'-phosphate synthase</fullName>
    </submittedName>
</protein>
<dbReference type="EMBL" id="FQZY01000134">
    <property type="protein sequence ID" value="SHL00791.1"/>
    <property type="molecule type" value="Genomic_DNA"/>
</dbReference>
<dbReference type="RefSeq" id="WP_073113350.1">
    <property type="nucleotide sequence ID" value="NZ_FQZY01000134.1"/>
</dbReference>
<accession>A0A1M6X4D8</accession>
<dbReference type="STRING" id="1121950.SAMN02745243_04155"/>
<gene>
    <name evidence="2" type="ORF">SAMN02745243_04155</name>
</gene>
<dbReference type="SUPFAM" id="SSF56281">
    <property type="entry name" value="Metallo-hydrolase/oxidoreductase"/>
    <property type="match status" value="1"/>
</dbReference>
<dbReference type="PANTHER" id="PTHR13754:SF13">
    <property type="entry name" value="METALLO-BETA-LACTAMASE SUPERFAMILY PROTEIN (AFU_ORTHOLOGUE AFUA_3G07630)"/>
    <property type="match status" value="1"/>
</dbReference>
<dbReference type="InterPro" id="IPR041712">
    <property type="entry name" value="DHPS-like_MBL-fold"/>
</dbReference>
<dbReference type="GO" id="GO:0016740">
    <property type="term" value="F:transferase activity"/>
    <property type="evidence" value="ECO:0007669"/>
    <property type="project" value="TreeGrafter"/>
</dbReference>
<feature type="domain" description="Metallo-beta-lactamase" evidence="1">
    <location>
        <begin position="19"/>
        <end position="179"/>
    </location>
</feature>
<dbReference type="OrthoDB" id="9803916at2"/>
<dbReference type="PANTHER" id="PTHR13754">
    <property type="entry name" value="METALLO-BETA-LACTAMASE SUPERFAMILY PROTEIN"/>
    <property type="match status" value="1"/>
</dbReference>
<dbReference type="InterPro" id="IPR001279">
    <property type="entry name" value="Metallo-B-lactamas"/>
</dbReference>
<evidence type="ECO:0000259" key="1">
    <source>
        <dbReference type="SMART" id="SM00849"/>
    </source>
</evidence>
<dbReference type="InterPro" id="IPR052926">
    <property type="entry name" value="Metallo-beta-lactamase_dom"/>
</dbReference>
<proteinExistence type="predicted"/>
<evidence type="ECO:0000313" key="2">
    <source>
        <dbReference type="EMBL" id="SHL00791.1"/>
    </source>
</evidence>
<sequence length="264" mass="29746">MKITALVENETKCELKPKHGLSLYIETQNHKILFDLGPDSTLFENAKARGINLSAIDTVIISHGHMDHGGALKQFLKINSTAKIYVQKKAFESHYSKFLFLKVNVGLNKEFHNHPQVILFDGDYQIDDELSLFTVKDISKCYSNANDALYTKKLKDDFSHEQNLIIREHQTALIMGCGHTGIVNIMKKAEQYRPALCVGGYHLFNPLTKKTVSAELLNEIAGELGLYSETKFYTCHCTGTVAFDFLSQRLSNLFYLSCGETVTV</sequence>
<name>A0A1M6X4D8_9FIRM</name>
<dbReference type="CDD" id="cd07713">
    <property type="entry name" value="DHPS-like_MBL-fold"/>
    <property type="match status" value="1"/>
</dbReference>
<dbReference type="Gene3D" id="3.60.15.10">
    <property type="entry name" value="Ribonuclease Z/Hydroxyacylglutathione hydrolase-like"/>
    <property type="match status" value="1"/>
</dbReference>
<keyword evidence="3" id="KW-1185">Reference proteome</keyword>
<dbReference type="Pfam" id="PF00753">
    <property type="entry name" value="Lactamase_B"/>
    <property type="match status" value="1"/>
</dbReference>
<dbReference type="InterPro" id="IPR036866">
    <property type="entry name" value="RibonucZ/Hydroxyglut_hydro"/>
</dbReference>
<organism evidence="2 3">
    <name type="scientific">Hespellia stercorisuis DSM 15480</name>
    <dbReference type="NCBI Taxonomy" id="1121950"/>
    <lineage>
        <taxon>Bacteria</taxon>
        <taxon>Bacillati</taxon>
        <taxon>Bacillota</taxon>
        <taxon>Clostridia</taxon>
        <taxon>Lachnospirales</taxon>
        <taxon>Lachnospiraceae</taxon>
        <taxon>Hespellia</taxon>
    </lineage>
</organism>
<dbReference type="Proteomes" id="UP000184301">
    <property type="component" value="Unassembled WGS sequence"/>
</dbReference>
<dbReference type="AlphaFoldDB" id="A0A1M6X4D8"/>